<dbReference type="AlphaFoldDB" id="A0A8H4KQL4"/>
<dbReference type="SMART" id="SM00220">
    <property type="entry name" value="S_TKc"/>
    <property type="match status" value="1"/>
</dbReference>
<feature type="signal peptide" evidence="1">
    <location>
        <begin position="1"/>
        <end position="23"/>
    </location>
</feature>
<dbReference type="GO" id="GO:0005634">
    <property type="term" value="C:nucleus"/>
    <property type="evidence" value="ECO:0007669"/>
    <property type="project" value="TreeGrafter"/>
</dbReference>
<dbReference type="SUPFAM" id="SSF56112">
    <property type="entry name" value="Protein kinase-like (PK-like)"/>
    <property type="match status" value="1"/>
</dbReference>
<gene>
    <name evidence="3" type="ORF">F53441_3444</name>
</gene>
<evidence type="ECO:0000259" key="2">
    <source>
        <dbReference type="PROSITE" id="PS50011"/>
    </source>
</evidence>
<keyword evidence="4" id="KW-1185">Reference proteome</keyword>
<dbReference type="InterPro" id="IPR000719">
    <property type="entry name" value="Prot_kinase_dom"/>
</dbReference>
<protein>
    <submittedName>
        <fullName evidence="3">Serine/threonine protein kinase</fullName>
    </submittedName>
</protein>
<dbReference type="OrthoDB" id="4062651at2759"/>
<dbReference type="GO" id="GO:0004674">
    <property type="term" value="F:protein serine/threonine kinase activity"/>
    <property type="evidence" value="ECO:0007669"/>
    <property type="project" value="UniProtKB-KW"/>
</dbReference>
<evidence type="ECO:0000313" key="4">
    <source>
        <dbReference type="Proteomes" id="UP000605986"/>
    </source>
</evidence>
<dbReference type="Gene3D" id="1.10.510.10">
    <property type="entry name" value="Transferase(Phosphotransferase) domain 1"/>
    <property type="match status" value="1"/>
</dbReference>
<evidence type="ECO:0000256" key="1">
    <source>
        <dbReference type="SAM" id="SignalP"/>
    </source>
</evidence>
<comment type="caution">
    <text evidence="3">The sequence shown here is derived from an EMBL/GenBank/DDBJ whole genome shotgun (WGS) entry which is preliminary data.</text>
</comment>
<dbReference type="PROSITE" id="PS50011">
    <property type="entry name" value="PROTEIN_KINASE_DOM"/>
    <property type="match status" value="1"/>
</dbReference>
<feature type="domain" description="Protein kinase" evidence="2">
    <location>
        <begin position="75"/>
        <end position="352"/>
    </location>
</feature>
<keyword evidence="3" id="KW-0723">Serine/threonine-protein kinase</keyword>
<name>A0A8H4KQL4_9HYPO</name>
<organism evidence="3 4">
    <name type="scientific">Fusarium austroafricanum</name>
    <dbReference type="NCBI Taxonomy" id="2364996"/>
    <lineage>
        <taxon>Eukaryota</taxon>
        <taxon>Fungi</taxon>
        <taxon>Dikarya</taxon>
        <taxon>Ascomycota</taxon>
        <taxon>Pezizomycotina</taxon>
        <taxon>Sordariomycetes</taxon>
        <taxon>Hypocreomycetidae</taxon>
        <taxon>Hypocreales</taxon>
        <taxon>Nectriaceae</taxon>
        <taxon>Fusarium</taxon>
        <taxon>Fusarium concolor species complex</taxon>
    </lineage>
</organism>
<evidence type="ECO:0000313" key="3">
    <source>
        <dbReference type="EMBL" id="KAF4453919.1"/>
    </source>
</evidence>
<keyword evidence="3" id="KW-0418">Kinase</keyword>
<dbReference type="EMBL" id="JAADJG010000139">
    <property type="protein sequence ID" value="KAF4453919.1"/>
    <property type="molecule type" value="Genomic_DNA"/>
</dbReference>
<dbReference type="GO" id="GO:0005524">
    <property type="term" value="F:ATP binding"/>
    <property type="evidence" value="ECO:0007669"/>
    <property type="project" value="InterPro"/>
</dbReference>
<dbReference type="PANTHER" id="PTHR44167:SF24">
    <property type="entry name" value="SERINE_THREONINE-PROTEIN KINASE CHK2"/>
    <property type="match status" value="1"/>
</dbReference>
<dbReference type="Proteomes" id="UP000605986">
    <property type="component" value="Unassembled WGS sequence"/>
</dbReference>
<feature type="chain" id="PRO_5034245989" evidence="1">
    <location>
        <begin position="24"/>
        <end position="352"/>
    </location>
</feature>
<sequence>MLFSSRFTFALGAFLSFTVRVAAFPGFIESWEIFKRWKTMTDSIAEADVPAMTDLTVGDWDNSEKRLTWMCYTLNSQGNLIDTPDGGTVTIDKAELSYPDPDDPSNTKKEIVVSKRSGTTADGKSVMYGAKLQKGLDHPNILPIHHYLEGRPTTGRRAYGFAIMPLVEEGSVAANLDKYTDQGAVNSAFQQMLSAVSAVSAAGMIHHDLKPENFLKDGDTIKLMDFDQCRQVDTTLQMDVGTPSYQSPEILIGRDHTTKADTFSMAMAFLVMSVTDLRDENTRFQLWKDLIEPSPGRYENIAASDVEKILRERNYGVFNGNDGLLKVIAKAMCSEGERYTPADFETAFSGAT</sequence>
<keyword evidence="3" id="KW-0808">Transferase</keyword>
<dbReference type="InterPro" id="IPR011009">
    <property type="entry name" value="Kinase-like_dom_sf"/>
</dbReference>
<proteinExistence type="predicted"/>
<dbReference type="PANTHER" id="PTHR44167">
    <property type="entry name" value="OVARIAN-SPECIFIC SERINE/THREONINE-PROTEIN KINASE LOK-RELATED"/>
    <property type="match status" value="1"/>
</dbReference>
<reference evidence="3" key="1">
    <citation type="submission" date="2020-01" db="EMBL/GenBank/DDBJ databases">
        <title>Identification and distribution of gene clusters putatively required for synthesis of sphingolipid metabolism inhibitors in phylogenetically diverse species of the filamentous fungus Fusarium.</title>
        <authorList>
            <person name="Kim H.-S."/>
            <person name="Busman M."/>
            <person name="Brown D.W."/>
            <person name="Divon H."/>
            <person name="Uhlig S."/>
            <person name="Proctor R.H."/>
        </authorList>
    </citation>
    <scope>NUCLEOTIDE SEQUENCE</scope>
    <source>
        <strain evidence="3">NRRL 53441</strain>
    </source>
</reference>
<dbReference type="Pfam" id="PF00069">
    <property type="entry name" value="Pkinase"/>
    <property type="match status" value="1"/>
</dbReference>
<keyword evidence="1" id="KW-0732">Signal</keyword>
<accession>A0A8H4KQL4</accession>
<dbReference type="GO" id="GO:0044773">
    <property type="term" value="P:mitotic DNA damage checkpoint signaling"/>
    <property type="evidence" value="ECO:0007669"/>
    <property type="project" value="TreeGrafter"/>
</dbReference>